<dbReference type="InterPro" id="IPR001873">
    <property type="entry name" value="ENaC"/>
</dbReference>
<keyword evidence="7" id="KW-0915">Sodium</keyword>
<evidence type="ECO:0000256" key="1">
    <source>
        <dbReference type="ARBA" id="ARBA00004141"/>
    </source>
</evidence>
<evidence type="ECO:0000256" key="4">
    <source>
        <dbReference type="ARBA" id="ARBA00022461"/>
    </source>
</evidence>
<evidence type="ECO:0000256" key="7">
    <source>
        <dbReference type="ARBA" id="ARBA00023053"/>
    </source>
</evidence>
<evidence type="ECO:0000256" key="13">
    <source>
        <dbReference type="SAM" id="Phobius"/>
    </source>
</evidence>
<dbReference type="GO" id="GO:0015280">
    <property type="term" value="F:ligand-gated sodium channel activity"/>
    <property type="evidence" value="ECO:0007669"/>
    <property type="project" value="TreeGrafter"/>
</dbReference>
<keyword evidence="10 12" id="KW-0739">Sodium transport</keyword>
<dbReference type="Proteomes" id="UP001497472">
    <property type="component" value="Unassembled WGS sequence"/>
</dbReference>
<dbReference type="GO" id="GO:0005886">
    <property type="term" value="C:plasma membrane"/>
    <property type="evidence" value="ECO:0007669"/>
    <property type="project" value="TreeGrafter"/>
</dbReference>
<keyword evidence="5 12" id="KW-0812">Transmembrane</keyword>
<keyword evidence="4 12" id="KW-0894">Sodium channel</keyword>
<dbReference type="PANTHER" id="PTHR11690">
    <property type="entry name" value="AMILORIDE-SENSITIVE SODIUM CHANNEL-RELATED"/>
    <property type="match status" value="1"/>
</dbReference>
<protein>
    <submittedName>
        <fullName evidence="14">Uncharacterized protein</fullName>
    </submittedName>
</protein>
<sequence>MEKEEMQRTAMFSCRTRMKSTIASIRVSILFVVSMYTKFCEETTLHGLKHTVARNFHFIERLLWLILTSLAFTGAVYCALSQLTRYNSEPVVVYLQRDYRRWAFSFPAVTACFLERSDQEKTKGVIRRIWNITEDSDPEKFQYYQEFVDLISDVSFRENLQNFWKYQNDESLKGVDLLQLAIDVHPDVILNVSVSHQLEILWVPVMTEEGLCMTFNSVYSQYQQVGDVTARPGLMTCHYHSEFCFVRIDAMNRGVRVVEIEADGRIKNLRPEQRRCQYPDEWLADSIKFFCVKLTLNESPEKQLHVVNLRDEIQDGEVCDSDGMACIGRNVEILVNLPKNLAKCPCAPQCAELNYYSHTKKIVVR</sequence>
<dbReference type="AlphaFoldDB" id="A0AAV1K5Q2"/>
<feature type="transmembrane region" description="Helical" evidence="13">
    <location>
        <begin position="62"/>
        <end position="80"/>
    </location>
</feature>
<comment type="subcellular location">
    <subcellularLocation>
        <location evidence="1">Membrane</location>
        <topology evidence="1">Multi-pass membrane protein</topology>
    </subcellularLocation>
</comment>
<keyword evidence="3 12" id="KW-0813">Transport</keyword>
<keyword evidence="8 12" id="KW-0406">Ion transport</keyword>
<evidence type="ECO:0000313" key="15">
    <source>
        <dbReference type="Proteomes" id="UP001497472"/>
    </source>
</evidence>
<reference evidence="14 15" key="1">
    <citation type="submission" date="2023-11" db="EMBL/GenBank/DDBJ databases">
        <authorList>
            <person name="Okamura Y."/>
        </authorList>
    </citation>
    <scope>NUCLEOTIDE SEQUENCE [LARGE SCALE GENOMIC DNA]</scope>
</reference>
<evidence type="ECO:0000256" key="3">
    <source>
        <dbReference type="ARBA" id="ARBA00022448"/>
    </source>
</evidence>
<evidence type="ECO:0000256" key="9">
    <source>
        <dbReference type="ARBA" id="ARBA00023136"/>
    </source>
</evidence>
<comment type="caution">
    <text evidence="14">The sequence shown here is derived from an EMBL/GenBank/DDBJ whole genome shotgun (WGS) entry which is preliminary data.</text>
</comment>
<evidence type="ECO:0000256" key="2">
    <source>
        <dbReference type="ARBA" id="ARBA00007193"/>
    </source>
</evidence>
<name>A0AAV1K5Q2_9NEOP</name>
<dbReference type="EMBL" id="CAVLEF010000281">
    <property type="protein sequence ID" value="CAK1556020.1"/>
    <property type="molecule type" value="Genomic_DNA"/>
</dbReference>
<keyword evidence="6 13" id="KW-1133">Transmembrane helix</keyword>
<evidence type="ECO:0000313" key="14">
    <source>
        <dbReference type="EMBL" id="CAK1556020.1"/>
    </source>
</evidence>
<keyword evidence="9 13" id="KW-0472">Membrane</keyword>
<evidence type="ECO:0000256" key="6">
    <source>
        <dbReference type="ARBA" id="ARBA00022989"/>
    </source>
</evidence>
<evidence type="ECO:0000256" key="8">
    <source>
        <dbReference type="ARBA" id="ARBA00023065"/>
    </source>
</evidence>
<dbReference type="Pfam" id="PF00858">
    <property type="entry name" value="ASC"/>
    <property type="match status" value="1"/>
</dbReference>
<evidence type="ECO:0000256" key="10">
    <source>
        <dbReference type="ARBA" id="ARBA00023201"/>
    </source>
</evidence>
<gene>
    <name evidence="14" type="ORF">LNINA_LOCUS14795</name>
</gene>
<evidence type="ECO:0000256" key="11">
    <source>
        <dbReference type="ARBA" id="ARBA00023303"/>
    </source>
</evidence>
<organism evidence="14 15">
    <name type="scientific">Leptosia nina</name>
    <dbReference type="NCBI Taxonomy" id="320188"/>
    <lineage>
        <taxon>Eukaryota</taxon>
        <taxon>Metazoa</taxon>
        <taxon>Ecdysozoa</taxon>
        <taxon>Arthropoda</taxon>
        <taxon>Hexapoda</taxon>
        <taxon>Insecta</taxon>
        <taxon>Pterygota</taxon>
        <taxon>Neoptera</taxon>
        <taxon>Endopterygota</taxon>
        <taxon>Lepidoptera</taxon>
        <taxon>Glossata</taxon>
        <taxon>Ditrysia</taxon>
        <taxon>Papilionoidea</taxon>
        <taxon>Pieridae</taxon>
        <taxon>Pierinae</taxon>
        <taxon>Leptosia</taxon>
    </lineage>
</organism>
<evidence type="ECO:0000256" key="12">
    <source>
        <dbReference type="RuleBase" id="RU000679"/>
    </source>
</evidence>
<keyword evidence="15" id="KW-1185">Reference proteome</keyword>
<dbReference type="PANTHER" id="PTHR11690:SF240">
    <property type="entry name" value="PICKPOCKET 25-RELATED"/>
    <property type="match status" value="1"/>
</dbReference>
<proteinExistence type="inferred from homology"/>
<comment type="similarity">
    <text evidence="2 12">Belongs to the amiloride-sensitive sodium channel (TC 1.A.6) family.</text>
</comment>
<evidence type="ECO:0000256" key="5">
    <source>
        <dbReference type="ARBA" id="ARBA00022692"/>
    </source>
</evidence>
<accession>A0AAV1K5Q2</accession>
<keyword evidence="11 12" id="KW-0407">Ion channel</keyword>